<dbReference type="EMBL" id="SLWA01000001">
    <property type="protein sequence ID" value="TCN61185.1"/>
    <property type="molecule type" value="Genomic_DNA"/>
</dbReference>
<feature type="transmembrane region" description="Helical" evidence="6">
    <location>
        <begin position="129"/>
        <end position="149"/>
    </location>
</feature>
<evidence type="ECO:0000313" key="10">
    <source>
        <dbReference type="Proteomes" id="UP000298340"/>
    </source>
</evidence>
<feature type="transmembrane region" description="Helical" evidence="6">
    <location>
        <begin position="328"/>
        <end position="353"/>
    </location>
</feature>
<feature type="transmembrane region" description="Helical" evidence="6">
    <location>
        <begin position="103"/>
        <end position="123"/>
    </location>
</feature>
<dbReference type="CDD" id="cd13128">
    <property type="entry name" value="MATE_Wzx_like"/>
    <property type="match status" value="1"/>
</dbReference>
<feature type="transmembrane region" description="Helical" evidence="6">
    <location>
        <begin position="182"/>
        <end position="204"/>
    </location>
</feature>
<keyword evidence="9" id="KW-1185">Reference proteome</keyword>
<organism evidence="8 10">
    <name type="scientific">Flavobacterium circumlabens</name>
    <dbReference type="NCBI Taxonomy" id="2133765"/>
    <lineage>
        <taxon>Bacteria</taxon>
        <taxon>Pseudomonadati</taxon>
        <taxon>Bacteroidota</taxon>
        <taxon>Flavobacteriia</taxon>
        <taxon>Flavobacteriales</taxon>
        <taxon>Flavobacteriaceae</taxon>
        <taxon>Flavobacterium</taxon>
    </lineage>
</organism>
<dbReference type="InterPro" id="IPR002797">
    <property type="entry name" value="Polysacc_synth"/>
</dbReference>
<dbReference type="Proteomes" id="UP000295270">
    <property type="component" value="Unassembled WGS sequence"/>
</dbReference>
<comment type="caution">
    <text evidence="8">The sequence shown here is derived from an EMBL/GenBank/DDBJ whole genome shotgun (WGS) entry which is preliminary data.</text>
</comment>
<dbReference type="Pfam" id="PF01943">
    <property type="entry name" value="Polysacc_synt"/>
    <property type="match status" value="1"/>
</dbReference>
<dbReference type="InterPro" id="IPR050833">
    <property type="entry name" value="Poly_Biosynth_Transport"/>
</dbReference>
<dbReference type="Proteomes" id="UP000298340">
    <property type="component" value="Unassembled WGS sequence"/>
</dbReference>
<dbReference type="OrthoDB" id="9815702at2"/>
<protein>
    <submittedName>
        <fullName evidence="8">Flippase</fullName>
    </submittedName>
    <submittedName>
        <fullName evidence="7">PST family polysaccharide transporter</fullName>
    </submittedName>
</protein>
<evidence type="ECO:0000313" key="7">
    <source>
        <dbReference type="EMBL" id="TCN61185.1"/>
    </source>
</evidence>
<evidence type="ECO:0000313" key="8">
    <source>
        <dbReference type="EMBL" id="TEB46287.1"/>
    </source>
</evidence>
<keyword evidence="5 6" id="KW-0472">Membrane</keyword>
<evidence type="ECO:0000313" key="9">
    <source>
        <dbReference type="Proteomes" id="UP000295270"/>
    </source>
</evidence>
<gene>
    <name evidence="8" type="ORF">D0809_04645</name>
    <name evidence="7" type="ORF">EV142_101772</name>
</gene>
<evidence type="ECO:0000256" key="4">
    <source>
        <dbReference type="ARBA" id="ARBA00022989"/>
    </source>
</evidence>
<dbReference type="EMBL" id="QWDN01000001">
    <property type="protein sequence ID" value="TEB46287.1"/>
    <property type="molecule type" value="Genomic_DNA"/>
</dbReference>
<evidence type="ECO:0000256" key="6">
    <source>
        <dbReference type="SAM" id="Phobius"/>
    </source>
</evidence>
<evidence type="ECO:0000256" key="2">
    <source>
        <dbReference type="ARBA" id="ARBA00022475"/>
    </source>
</evidence>
<evidence type="ECO:0000256" key="1">
    <source>
        <dbReference type="ARBA" id="ARBA00004651"/>
    </source>
</evidence>
<proteinExistence type="predicted"/>
<reference evidence="7 9" key="1">
    <citation type="journal article" date="2015" name="Stand. Genomic Sci.">
        <title>Genomic Encyclopedia of Bacterial and Archaeal Type Strains, Phase III: the genomes of soil and plant-associated and newly described type strains.</title>
        <authorList>
            <person name="Whitman W.B."/>
            <person name="Woyke T."/>
            <person name="Klenk H.P."/>
            <person name="Zhou Y."/>
            <person name="Lilburn T.G."/>
            <person name="Beck B.J."/>
            <person name="De Vos P."/>
            <person name="Vandamme P."/>
            <person name="Eisen J.A."/>
            <person name="Garrity G."/>
            <person name="Hugenholtz P."/>
            <person name="Kyrpides N.C."/>
        </authorList>
    </citation>
    <scope>NUCLEOTIDE SEQUENCE [LARGE SCALE GENOMIC DNA]</scope>
    <source>
        <strain evidence="7 9">P5626</strain>
    </source>
</reference>
<feature type="transmembrane region" description="Helical" evidence="6">
    <location>
        <begin position="374"/>
        <end position="393"/>
    </location>
</feature>
<evidence type="ECO:0000256" key="3">
    <source>
        <dbReference type="ARBA" id="ARBA00022692"/>
    </source>
</evidence>
<reference evidence="7" key="3">
    <citation type="submission" date="2019-03" db="EMBL/GenBank/DDBJ databases">
        <authorList>
            <person name="Whitman W."/>
            <person name="Huntemann M."/>
            <person name="Clum A."/>
            <person name="Pillay M."/>
            <person name="Palaniappan K."/>
            <person name="Varghese N."/>
            <person name="Mikhailova N."/>
            <person name="Stamatis D."/>
            <person name="Reddy T."/>
            <person name="Daum C."/>
            <person name="Shapiro N."/>
            <person name="Ivanova N."/>
            <person name="Kyrpides N."/>
            <person name="Woyke T."/>
        </authorList>
    </citation>
    <scope>NUCLEOTIDE SEQUENCE</scope>
    <source>
        <strain evidence="7">P5626</strain>
    </source>
</reference>
<feature type="transmembrane region" description="Helical" evidence="6">
    <location>
        <begin position="156"/>
        <end position="176"/>
    </location>
</feature>
<name>A0A4Y7UIN9_9FLAO</name>
<accession>A0A4Y7UIN9</accession>
<comment type="subcellular location">
    <subcellularLocation>
        <location evidence="1">Cell membrane</location>
        <topology evidence="1">Multi-pass membrane protein</topology>
    </subcellularLocation>
</comment>
<keyword evidence="2" id="KW-1003">Cell membrane</keyword>
<dbReference type="AlphaFoldDB" id="A0A4Y7UIN9"/>
<dbReference type="RefSeq" id="WP_132032816.1">
    <property type="nucleotide sequence ID" value="NZ_QWDN01000001.1"/>
</dbReference>
<keyword evidence="4 6" id="KW-1133">Transmembrane helix</keyword>
<dbReference type="GO" id="GO:0005886">
    <property type="term" value="C:plasma membrane"/>
    <property type="evidence" value="ECO:0007669"/>
    <property type="project" value="UniProtKB-SubCell"/>
</dbReference>
<evidence type="ECO:0000256" key="5">
    <source>
        <dbReference type="ARBA" id="ARBA00023136"/>
    </source>
</evidence>
<reference evidence="8 10" key="2">
    <citation type="journal article" date="2018" name="Syst. Appl. Microbiol.">
        <title>Flavobacterium circumlabens sp. nov. and Flavobacterium cupreum sp. nov., two psychrotrophic species isolated from Antarctic environmental samples.</title>
        <authorList>
            <person name="Kralova S."/>
            <person name="Busse H.J."/>
            <person name="Svec P."/>
            <person name="Maslanova I."/>
            <person name="Stankova E."/>
            <person name="Bartak M."/>
            <person name="Sedlacek I."/>
        </authorList>
    </citation>
    <scope>NUCLEOTIDE SEQUENCE [LARGE SCALE GENOMIC DNA]</scope>
    <source>
        <strain evidence="8 10">CCM 8828</strain>
    </source>
</reference>
<dbReference type="PANTHER" id="PTHR30250:SF11">
    <property type="entry name" value="O-ANTIGEN TRANSPORTER-RELATED"/>
    <property type="match status" value="1"/>
</dbReference>
<feature type="transmembrane region" description="Helical" evidence="6">
    <location>
        <begin position="399"/>
        <end position="417"/>
    </location>
</feature>
<feature type="transmembrane region" description="Helical" evidence="6">
    <location>
        <begin position="51"/>
        <end position="73"/>
    </location>
</feature>
<dbReference type="PANTHER" id="PTHR30250">
    <property type="entry name" value="PST FAMILY PREDICTED COLANIC ACID TRANSPORTER"/>
    <property type="match status" value="1"/>
</dbReference>
<sequence>MKLKLFDIFRQYKKHKILASNFVYLSVLQGLNLILPLITLPYLIRVLGVEYFGLLSFSFAFITYFQIITDYGFNATGTRDVSMVMDNVEKQNEIFNQIMSTKLLLVVLSFILMTGIVFAFEIFRTYWMVYLFSFGSILGQAIFPVWYFQGIQKMKYITYLNLVTKIIFTIALFIFIKHKSDYYLVPVFNALGFISAGIFSLFYLRKDFNIRFRVQSFKKIKEQLNKGKYVFLSELKISLFTNTNTLILGIIAGNHAVGFFSAAEKLARAIGNLQTPISNTLFPYLSKEMSLDKYSTIQKIKKITMYGAFIFSVIIVICFCFAEQIIKIIYGAEMVSAVILFKILILIPLLSFLDSMYGKQILLNLGKDNLYFRVILYATILNLGINLLLTYYYKELGTAITLIITQVLIALGMWYFAKREIDMIAQKGGKNEFN</sequence>
<feature type="transmembrane region" description="Helical" evidence="6">
    <location>
        <begin position="303"/>
        <end position="322"/>
    </location>
</feature>
<keyword evidence="3 6" id="KW-0812">Transmembrane</keyword>
<feature type="transmembrane region" description="Helical" evidence="6">
    <location>
        <begin position="21"/>
        <end position="45"/>
    </location>
</feature>